<proteinExistence type="predicted"/>
<keyword evidence="1" id="KW-0812">Transmembrane</keyword>
<feature type="transmembrane region" description="Helical" evidence="1">
    <location>
        <begin position="76"/>
        <end position="100"/>
    </location>
</feature>
<keyword evidence="3" id="KW-1185">Reference proteome</keyword>
<protein>
    <submittedName>
        <fullName evidence="2">Uncharacterized protein</fullName>
    </submittedName>
</protein>
<dbReference type="AlphaFoldDB" id="A0AAU9JB62"/>
<keyword evidence="1" id="KW-1133">Transmembrane helix</keyword>
<gene>
    <name evidence="2" type="ORF">BSTOLATCC_MIC38866</name>
</gene>
<dbReference type="EMBL" id="CAJZBQ010000038">
    <property type="protein sequence ID" value="CAG9325374.1"/>
    <property type="molecule type" value="Genomic_DNA"/>
</dbReference>
<reference evidence="2" key="1">
    <citation type="submission" date="2021-09" db="EMBL/GenBank/DDBJ databases">
        <authorList>
            <consortium name="AG Swart"/>
            <person name="Singh M."/>
            <person name="Singh A."/>
            <person name="Seah K."/>
            <person name="Emmerich C."/>
        </authorList>
    </citation>
    <scope>NUCLEOTIDE SEQUENCE</scope>
    <source>
        <strain evidence="2">ATCC30299</strain>
    </source>
</reference>
<keyword evidence="1" id="KW-0472">Membrane</keyword>
<accession>A0AAU9JB62</accession>
<evidence type="ECO:0000256" key="1">
    <source>
        <dbReference type="SAM" id="Phobius"/>
    </source>
</evidence>
<comment type="caution">
    <text evidence="2">The sequence shown here is derived from an EMBL/GenBank/DDBJ whole genome shotgun (WGS) entry which is preliminary data.</text>
</comment>
<dbReference type="Proteomes" id="UP001162131">
    <property type="component" value="Unassembled WGS sequence"/>
</dbReference>
<organism evidence="2 3">
    <name type="scientific">Blepharisma stoltei</name>
    <dbReference type="NCBI Taxonomy" id="1481888"/>
    <lineage>
        <taxon>Eukaryota</taxon>
        <taxon>Sar</taxon>
        <taxon>Alveolata</taxon>
        <taxon>Ciliophora</taxon>
        <taxon>Postciliodesmatophora</taxon>
        <taxon>Heterotrichea</taxon>
        <taxon>Heterotrichida</taxon>
        <taxon>Blepharismidae</taxon>
        <taxon>Blepharisma</taxon>
    </lineage>
</organism>
<evidence type="ECO:0000313" key="2">
    <source>
        <dbReference type="EMBL" id="CAG9325374.1"/>
    </source>
</evidence>
<name>A0AAU9JB62_9CILI</name>
<sequence>MALFAPKVRKCLSCQFWKELQCERRFCVSSSLFSAEFMDCRSWSEDESVVQWVMAWIQHMIQGKNFNGLHWRRKQVVHWFFCENYFLPFTLIFIYLYLLFRNFLGIFHKFLELFWRSFNWST</sequence>
<evidence type="ECO:0000313" key="3">
    <source>
        <dbReference type="Proteomes" id="UP001162131"/>
    </source>
</evidence>